<dbReference type="OrthoDB" id="6297021at2"/>
<gene>
    <name evidence="2" type="ORF">D3872_22015</name>
</gene>
<comment type="caution">
    <text evidence="2">The sequence shown here is derived from an EMBL/GenBank/DDBJ whole genome shotgun (WGS) entry which is preliminary data.</text>
</comment>
<name>A0A418XAP9_9BURK</name>
<dbReference type="GO" id="GO:0031177">
    <property type="term" value="F:phosphopantetheine binding"/>
    <property type="evidence" value="ECO:0007669"/>
    <property type="project" value="TreeGrafter"/>
</dbReference>
<dbReference type="Gene3D" id="3.40.50.980">
    <property type="match status" value="2"/>
</dbReference>
<evidence type="ECO:0000313" key="2">
    <source>
        <dbReference type="EMBL" id="RJG09589.1"/>
    </source>
</evidence>
<accession>A0A418XAP9</accession>
<organism evidence="2 3">
    <name type="scientific">Massilia cavernae</name>
    <dbReference type="NCBI Taxonomy" id="2320864"/>
    <lineage>
        <taxon>Bacteria</taxon>
        <taxon>Pseudomonadati</taxon>
        <taxon>Pseudomonadota</taxon>
        <taxon>Betaproteobacteria</taxon>
        <taxon>Burkholderiales</taxon>
        <taxon>Oxalobacteraceae</taxon>
        <taxon>Telluria group</taxon>
        <taxon>Massilia</taxon>
    </lineage>
</organism>
<evidence type="ECO:0000313" key="3">
    <source>
        <dbReference type="Proteomes" id="UP000284006"/>
    </source>
</evidence>
<dbReference type="GO" id="GO:0044550">
    <property type="term" value="P:secondary metabolite biosynthetic process"/>
    <property type="evidence" value="ECO:0007669"/>
    <property type="project" value="TreeGrafter"/>
</dbReference>
<dbReference type="SUPFAM" id="SSF56801">
    <property type="entry name" value="Acetyl-CoA synthetase-like"/>
    <property type="match status" value="1"/>
</dbReference>
<keyword evidence="3" id="KW-1185">Reference proteome</keyword>
<sequence>MAGRFSWKRRDRRIALRGSGKVNLRRIEQACRRLLCEYEVDAMDAGFVIGTEPPIEEVLIYEDGRLIYSASQHQNRLEGGDHAHDMVPATPLGAILGEYGGGLYRGAGGAPLEPLQRRFEVIAQTNPAACAVKCNGTCLTYGELDAQADQLALFLQQGGLRPGGFCLLSLEPSLALVRAILAVLKAGAACLQFDPRLSHECAAAALEAFRPAILFTRRGALPWAGAGIRTVPCDEDAADLPFGWPDEIPVHAAMPVQALATASGRGLCLFVRTHGAVACRIEAMCGAGPPSALAFDLAGFLRPLSVGAPLNVAPPDSRC</sequence>
<dbReference type="InterPro" id="IPR000873">
    <property type="entry name" value="AMP-dep_synth/lig_dom"/>
</dbReference>
<dbReference type="PANTHER" id="PTHR45527">
    <property type="entry name" value="NONRIBOSOMAL PEPTIDE SYNTHETASE"/>
    <property type="match status" value="1"/>
</dbReference>
<evidence type="ECO:0000259" key="1">
    <source>
        <dbReference type="Pfam" id="PF00501"/>
    </source>
</evidence>
<protein>
    <recommendedName>
        <fullName evidence="1">AMP-dependent synthetase/ligase domain-containing protein</fullName>
    </recommendedName>
</protein>
<dbReference type="PANTHER" id="PTHR45527:SF1">
    <property type="entry name" value="FATTY ACID SYNTHASE"/>
    <property type="match status" value="1"/>
</dbReference>
<dbReference type="EMBL" id="QYUP01000162">
    <property type="protein sequence ID" value="RJG09589.1"/>
    <property type="molecule type" value="Genomic_DNA"/>
</dbReference>
<feature type="domain" description="AMP-dependent synthetase/ligase" evidence="1">
    <location>
        <begin position="120"/>
        <end position="220"/>
    </location>
</feature>
<dbReference type="GO" id="GO:0005737">
    <property type="term" value="C:cytoplasm"/>
    <property type="evidence" value="ECO:0007669"/>
    <property type="project" value="TreeGrafter"/>
</dbReference>
<dbReference type="GO" id="GO:0043041">
    <property type="term" value="P:amino acid activation for nonribosomal peptide biosynthetic process"/>
    <property type="evidence" value="ECO:0007669"/>
    <property type="project" value="TreeGrafter"/>
</dbReference>
<dbReference type="Pfam" id="PF00501">
    <property type="entry name" value="AMP-binding"/>
    <property type="match status" value="1"/>
</dbReference>
<reference evidence="2 3" key="1">
    <citation type="submission" date="2018-09" db="EMBL/GenBank/DDBJ databases">
        <authorList>
            <person name="Zhu H."/>
        </authorList>
    </citation>
    <scope>NUCLEOTIDE SEQUENCE [LARGE SCALE GENOMIC DNA]</scope>
    <source>
        <strain evidence="2 3">K1S02-61</strain>
    </source>
</reference>
<dbReference type="Proteomes" id="UP000284006">
    <property type="component" value="Unassembled WGS sequence"/>
</dbReference>
<dbReference type="AlphaFoldDB" id="A0A418XAP9"/>
<proteinExistence type="predicted"/>